<evidence type="ECO:0000256" key="2">
    <source>
        <dbReference type="SAM" id="SignalP"/>
    </source>
</evidence>
<keyword evidence="2" id="KW-0732">Signal</keyword>
<keyword evidence="4" id="KW-1185">Reference proteome</keyword>
<evidence type="ECO:0000313" key="3">
    <source>
        <dbReference type="EMBL" id="CAH0753698.1"/>
    </source>
</evidence>
<dbReference type="EMBL" id="OU963862">
    <property type="protein sequence ID" value="CAH0753698.1"/>
    <property type="molecule type" value="Genomic_DNA"/>
</dbReference>
<dbReference type="OrthoDB" id="7686329at2759"/>
<evidence type="ECO:0000256" key="1">
    <source>
        <dbReference type="SAM" id="MobiDB-lite"/>
    </source>
</evidence>
<feature type="signal peptide" evidence="2">
    <location>
        <begin position="1"/>
        <end position="18"/>
    </location>
</feature>
<sequence>MNLVCAVFFIAFFVASGAAPVGARPSFREERMKTFDQRQHGTTNIQAHLDNIVVILVPGNRLSITDFAAKTEPESPQHKPPPAINKLLQQLSEVKSAPSSIEAQPTELLNSIPEPKKDAHTSVRLAQMGSIPLLQNQVESQAEAKEDAKPKAQSDGAAKKMPFQIDSNPLEIPVLVIQDS</sequence>
<gene>
    <name evidence="3" type="ORF">BEMITA_LOCUS1008</name>
</gene>
<feature type="compositionally biased region" description="Basic and acidic residues" evidence="1">
    <location>
        <begin position="142"/>
        <end position="152"/>
    </location>
</feature>
<dbReference type="AlphaFoldDB" id="A0A9P0G1G8"/>
<accession>A0A9P0G1G8</accession>
<feature type="region of interest" description="Disordered" evidence="1">
    <location>
        <begin position="138"/>
        <end position="165"/>
    </location>
</feature>
<protein>
    <submittedName>
        <fullName evidence="3">Uncharacterized protein</fullName>
    </submittedName>
</protein>
<proteinExistence type="predicted"/>
<dbReference type="Proteomes" id="UP001152759">
    <property type="component" value="Chromosome 1"/>
</dbReference>
<organism evidence="3 4">
    <name type="scientific">Bemisia tabaci</name>
    <name type="common">Sweetpotato whitefly</name>
    <name type="synonym">Aleurodes tabaci</name>
    <dbReference type="NCBI Taxonomy" id="7038"/>
    <lineage>
        <taxon>Eukaryota</taxon>
        <taxon>Metazoa</taxon>
        <taxon>Ecdysozoa</taxon>
        <taxon>Arthropoda</taxon>
        <taxon>Hexapoda</taxon>
        <taxon>Insecta</taxon>
        <taxon>Pterygota</taxon>
        <taxon>Neoptera</taxon>
        <taxon>Paraneoptera</taxon>
        <taxon>Hemiptera</taxon>
        <taxon>Sternorrhyncha</taxon>
        <taxon>Aleyrodoidea</taxon>
        <taxon>Aleyrodidae</taxon>
        <taxon>Aleyrodinae</taxon>
        <taxon>Bemisia</taxon>
    </lineage>
</organism>
<feature type="chain" id="PRO_5040425125" evidence="2">
    <location>
        <begin position="19"/>
        <end position="180"/>
    </location>
</feature>
<name>A0A9P0G1G8_BEMTA</name>
<evidence type="ECO:0000313" key="4">
    <source>
        <dbReference type="Proteomes" id="UP001152759"/>
    </source>
</evidence>
<reference evidence="3" key="1">
    <citation type="submission" date="2021-12" db="EMBL/GenBank/DDBJ databases">
        <authorList>
            <person name="King R."/>
        </authorList>
    </citation>
    <scope>NUCLEOTIDE SEQUENCE</scope>
</reference>
<dbReference type="KEGG" id="btab:109042083"/>